<dbReference type="Proteomes" id="UP000663877">
    <property type="component" value="Unassembled WGS sequence"/>
</dbReference>
<evidence type="ECO:0000313" key="3">
    <source>
        <dbReference type="EMBL" id="CAF0792716.1"/>
    </source>
</evidence>
<dbReference type="EMBL" id="CAJNOM010000006">
    <property type="protein sequence ID" value="CAF0757453.1"/>
    <property type="molecule type" value="Genomic_DNA"/>
</dbReference>
<feature type="transmembrane region" description="Helical" evidence="1">
    <location>
        <begin position="494"/>
        <end position="518"/>
    </location>
</feature>
<proteinExistence type="predicted"/>
<keyword evidence="1" id="KW-0812">Transmembrane</keyword>
<name>A0A813PM78_9BILA</name>
<dbReference type="EMBL" id="CAJNOI010000012">
    <property type="protein sequence ID" value="CAF0792716.1"/>
    <property type="molecule type" value="Genomic_DNA"/>
</dbReference>
<feature type="transmembrane region" description="Helical" evidence="1">
    <location>
        <begin position="755"/>
        <end position="776"/>
    </location>
</feature>
<evidence type="ECO:0000256" key="1">
    <source>
        <dbReference type="SAM" id="Phobius"/>
    </source>
</evidence>
<keyword evidence="1" id="KW-1133">Transmembrane helix</keyword>
<sequence length="875" mass="97564">MFIGKISIDCKSLRPPPRIQQNITFVQPPNSSHDSYIHPDYYVIGVEPYGKFAFGFSNAFILVYDLNYLKLLSWPASLTWPNSTFLPLAVDVTSSFAAVAGFTYGTDSFTPTVYLITYKLYALGEALFNSASFNCSSDGQLCLRDAASLVVAAKWSSEKSLVNPLMKMSLSVNDNDGRILVGISADNIIKTFVTNGSSDKINLTYVSSRKNNPGALEYGYGAGVTWLNQGKKAAVLANVYVGTTLIRSRIHFYDMTMSTITDETSPVSIFPNRQQPSTEYSSLEGARSIETYFGPLIAGISSNSLENDPSSLNVLDTDGRILVIFPSKPGFYSSSFSMGYTVSSPSTLFSFLCLQPDTSKCPPGMHKNDSGPWSCSLCETGTMYPGIRNNTGFNCIRCSNESFCAVGSISESKLLEDVNETHSYPQSPETVVYDDILMQTTFSIDCLVESPLFWSLIVTGFTLIIVFMMGIFKFSLRFKNVRLFLKKLFRHGDILGEGEFWIGGLFSIAIVVLLSLVYKFSYSFYYQYPIEGSHGPTFSCKSRPHNSKFHTSLQFLSVQSAEQASVFSQLNSQEFTIIVEFMNTGYTCNDLTIESSFILMLPTTCSTEWNIIFVSVKLPSHFITLKFTFFGMSTIAGLRVGLTGPGGYDKESTSRQLNFSKLFFESNKVLSQNPSIQLQLTKIINITDGLKTDDKTNYSGVWTPTFLFDAEQMFLSQQQYQSQEATLGTVLSIKTSETPFFVKNEQTPIAKQPEIIFHTILFTGVCLDLVGMVILLSKLLIFPTFKVLIEKLFHKTHRIRQMIINTADDIEQAETTSSKLMREEVNQLKQQVIALTKLVQNKSVLPVTYHPVSRINPALHGHPSTVTIQDLEWED</sequence>
<dbReference type="Proteomes" id="UP000663832">
    <property type="component" value="Unassembled WGS sequence"/>
</dbReference>
<feature type="transmembrane region" description="Helical" evidence="1">
    <location>
        <begin position="452"/>
        <end position="474"/>
    </location>
</feature>
<gene>
    <name evidence="3" type="ORF">BJG266_LOCUS4760</name>
    <name evidence="2" type="ORF">QVE165_LOCUS1854</name>
</gene>
<keyword evidence="4" id="KW-1185">Reference proteome</keyword>
<evidence type="ECO:0000313" key="2">
    <source>
        <dbReference type="EMBL" id="CAF0757453.1"/>
    </source>
</evidence>
<reference evidence="2" key="1">
    <citation type="submission" date="2021-02" db="EMBL/GenBank/DDBJ databases">
        <authorList>
            <person name="Nowell W R."/>
        </authorList>
    </citation>
    <scope>NUCLEOTIDE SEQUENCE</scope>
</reference>
<accession>A0A813PM78</accession>
<dbReference type="AlphaFoldDB" id="A0A813PM78"/>
<evidence type="ECO:0000313" key="4">
    <source>
        <dbReference type="Proteomes" id="UP000663832"/>
    </source>
</evidence>
<comment type="caution">
    <text evidence="2">The sequence shown here is derived from an EMBL/GenBank/DDBJ whole genome shotgun (WGS) entry which is preliminary data.</text>
</comment>
<protein>
    <recommendedName>
        <fullName evidence="5">Transmembrane protein</fullName>
    </recommendedName>
</protein>
<evidence type="ECO:0008006" key="5">
    <source>
        <dbReference type="Google" id="ProtNLM"/>
    </source>
</evidence>
<organism evidence="2 4">
    <name type="scientific">Adineta steineri</name>
    <dbReference type="NCBI Taxonomy" id="433720"/>
    <lineage>
        <taxon>Eukaryota</taxon>
        <taxon>Metazoa</taxon>
        <taxon>Spiralia</taxon>
        <taxon>Gnathifera</taxon>
        <taxon>Rotifera</taxon>
        <taxon>Eurotatoria</taxon>
        <taxon>Bdelloidea</taxon>
        <taxon>Adinetida</taxon>
        <taxon>Adinetidae</taxon>
        <taxon>Adineta</taxon>
    </lineage>
</organism>
<keyword evidence="1" id="KW-0472">Membrane</keyword>
<dbReference type="OrthoDB" id="439917at2759"/>